<dbReference type="Proteomes" id="UP000485058">
    <property type="component" value="Unassembled WGS sequence"/>
</dbReference>
<dbReference type="InterPro" id="IPR036169">
    <property type="entry name" value="DXPR_C_sf"/>
</dbReference>
<gene>
    <name evidence="1" type="ORF">HaLaN_32229</name>
</gene>
<comment type="caution">
    <text evidence="1">The sequence shown here is derived from an EMBL/GenBank/DDBJ whole genome shotgun (WGS) entry which is preliminary data.</text>
</comment>
<evidence type="ECO:0000313" key="1">
    <source>
        <dbReference type="EMBL" id="GFH32931.1"/>
    </source>
</evidence>
<proteinExistence type="predicted"/>
<dbReference type="AlphaFoldDB" id="A0A6A0AKW8"/>
<dbReference type="SUPFAM" id="SSF69055">
    <property type="entry name" value="1-deoxy-D-xylulose-5-phosphate reductoisomerase, C-terminal domain"/>
    <property type="match status" value="1"/>
</dbReference>
<dbReference type="EMBL" id="BLLF01007394">
    <property type="protein sequence ID" value="GFH32931.1"/>
    <property type="molecule type" value="Genomic_DNA"/>
</dbReference>
<keyword evidence="1" id="KW-0413">Isomerase</keyword>
<feature type="non-terminal residue" evidence="1">
    <location>
        <position position="1"/>
    </location>
</feature>
<protein>
    <submittedName>
        <fullName evidence="1">1-deoxy-D-xylulose 5-phosphate reductoisomerase</fullName>
    </submittedName>
</protein>
<name>A0A6A0AKW8_HAELA</name>
<evidence type="ECO:0000313" key="2">
    <source>
        <dbReference type="Proteomes" id="UP000485058"/>
    </source>
</evidence>
<keyword evidence="2" id="KW-1185">Reference proteome</keyword>
<dbReference type="GO" id="GO:0016853">
    <property type="term" value="F:isomerase activity"/>
    <property type="evidence" value="ECO:0007669"/>
    <property type="project" value="UniProtKB-KW"/>
</dbReference>
<accession>A0A6A0AKW8</accession>
<sequence length="54" mass="6199">MRLNEACCEAHKQDWVGVPDLDQIVHYDSWARQWVREKVASGAYKSSKVFSMAA</sequence>
<reference evidence="1 2" key="1">
    <citation type="submission" date="2020-02" db="EMBL/GenBank/DDBJ databases">
        <title>Draft genome sequence of Haematococcus lacustris strain NIES-144.</title>
        <authorList>
            <person name="Morimoto D."/>
            <person name="Nakagawa S."/>
            <person name="Yoshida T."/>
            <person name="Sawayama S."/>
        </authorList>
    </citation>
    <scope>NUCLEOTIDE SEQUENCE [LARGE SCALE GENOMIC DNA]</scope>
    <source>
        <strain evidence="1 2">NIES-144</strain>
    </source>
</reference>
<organism evidence="1 2">
    <name type="scientific">Haematococcus lacustris</name>
    <name type="common">Green alga</name>
    <name type="synonym">Haematococcus pluvialis</name>
    <dbReference type="NCBI Taxonomy" id="44745"/>
    <lineage>
        <taxon>Eukaryota</taxon>
        <taxon>Viridiplantae</taxon>
        <taxon>Chlorophyta</taxon>
        <taxon>core chlorophytes</taxon>
        <taxon>Chlorophyceae</taxon>
        <taxon>CS clade</taxon>
        <taxon>Chlamydomonadales</taxon>
        <taxon>Haematococcaceae</taxon>
        <taxon>Haematococcus</taxon>
    </lineage>
</organism>